<dbReference type="Proteomes" id="UP000033188">
    <property type="component" value="Chromosome 1"/>
</dbReference>
<dbReference type="AlphaFoldDB" id="A0A061D4Y3"/>
<dbReference type="GeneID" id="24562560"/>
<name>A0A061D4Y3_BABBI</name>
<evidence type="ECO:0000256" key="1">
    <source>
        <dbReference type="SAM" id="SignalP"/>
    </source>
</evidence>
<proteinExistence type="predicted"/>
<feature type="signal peptide" evidence="1">
    <location>
        <begin position="1"/>
        <end position="25"/>
    </location>
</feature>
<sequence length="260" mass="28565">MFLSRTPLTFAVAAAAFLGASLVEATTTTDEATTPLYVCNDPNDSLCLFCRRYAKAPHEAEPFPSTFELKSRLVDHLKAKLKAVGATVMEEVSRGTGVASAQMEKICDGVSFIAHYVIALDVTSASPLSKAVRRYMHCLHQGASRHVKEFHNIVTKENVTNLKAVQAKLRRKLLAVESITTVDLGDVMGSRRCHDLLSQMESCCATYVLRQGDIDVSQQGRTDTIRSPYTCSRLEVAFSVTSNAAAHIREQRRALCSRLP</sequence>
<gene>
    <name evidence="2" type="ORF">BBBOND_0103360</name>
</gene>
<evidence type="ECO:0000313" key="3">
    <source>
        <dbReference type="Proteomes" id="UP000033188"/>
    </source>
</evidence>
<dbReference type="EMBL" id="LK391707">
    <property type="protein sequence ID" value="CDR94019.1"/>
    <property type="molecule type" value="Genomic_DNA"/>
</dbReference>
<dbReference type="KEGG" id="bbig:BBBOND_0103360"/>
<dbReference type="RefSeq" id="XP_012766205.1">
    <property type="nucleotide sequence ID" value="XM_012910751.1"/>
</dbReference>
<dbReference type="OrthoDB" id="10574323at2759"/>
<evidence type="ECO:0000313" key="2">
    <source>
        <dbReference type="EMBL" id="CDR94019.1"/>
    </source>
</evidence>
<organism evidence="2 3">
    <name type="scientific">Babesia bigemina</name>
    <dbReference type="NCBI Taxonomy" id="5866"/>
    <lineage>
        <taxon>Eukaryota</taxon>
        <taxon>Sar</taxon>
        <taxon>Alveolata</taxon>
        <taxon>Apicomplexa</taxon>
        <taxon>Aconoidasida</taxon>
        <taxon>Piroplasmida</taxon>
        <taxon>Babesiidae</taxon>
        <taxon>Babesia</taxon>
    </lineage>
</organism>
<keyword evidence="3" id="KW-1185">Reference proteome</keyword>
<accession>A0A061D4Y3</accession>
<feature type="chain" id="PRO_5001595979" evidence="1">
    <location>
        <begin position="26"/>
        <end position="260"/>
    </location>
</feature>
<dbReference type="VEuPathDB" id="PiroplasmaDB:BBBOND_0103360"/>
<protein>
    <submittedName>
        <fullName evidence="2">Uncharacterized protein</fullName>
    </submittedName>
</protein>
<keyword evidence="1" id="KW-0732">Signal</keyword>
<reference evidence="3" key="1">
    <citation type="journal article" date="2014" name="Nucleic Acids Res.">
        <title>The evolutionary dynamics of variant antigen genes in Babesia reveal a history of genomic innovation underlying host-parasite interaction.</title>
        <authorList>
            <person name="Jackson A.P."/>
            <person name="Otto T.D."/>
            <person name="Darby A."/>
            <person name="Ramaprasad A."/>
            <person name="Xia D."/>
            <person name="Echaide I.E."/>
            <person name="Farber M."/>
            <person name="Gahlot S."/>
            <person name="Gamble J."/>
            <person name="Gupta D."/>
            <person name="Gupta Y."/>
            <person name="Jackson L."/>
            <person name="Malandrin L."/>
            <person name="Malas T.B."/>
            <person name="Moussa E."/>
            <person name="Nair M."/>
            <person name="Reid A.J."/>
            <person name="Sanders M."/>
            <person name="Sharma J."/>
            <person name="Tracey A."/>
            <person name="Quail M.A."/>
            <person name="Weir W."/>
            <person name="Wastling J.M."/>
            <person name="Hall N."/>
            <person name="Willadsen P."/>
            <person name="Lingelbach K."/>
            <person name="Shiels B."/>
            <person name="Tait A."/>
            <person name="Berriman M."/>
            <person name="Allred D.R."/>
            <person name="Pain A."/>
        </authorList>
    </citation>
    <scope>NUCLEOTIDE SEQUENCE [LARGE SCALE GENOMIC DNA]</scope>
    <source>
        <strain evidence="3">Bond</strain>
    </source>
</reference>